<keyword evidence="1" id="KW-0812">Transmembrane</keyword>
<name>A0A1G9FEZ0_9PSEU</name>
<gene>
    <name evidence="2" type="ORF">SAMN04488074_107338</name>
</gene>
<keyword evidence="1" id="KW-0472">Membrane</keyword>
<keyword evidence="1" id="KW-1133">Transmembrane helix</keyword>
<sequence>MGTNVVPVLAAAVSVTGAVVTVLLGAILERRRSRTQRRVRLRHVASRYSVPLLQAAHSLRARLGNTVAEQISEFREGPDRFGDYARYESLYRLARYLCIVQIMWREVDFLDFGRRRHNRELIKRLVAVGGALSDRTTGRLLVLGGEQRALGDLMIDPDGPPRCLTYPQFRDRMRDERFAAWFQPLLDDIDAVVGGEPVPARHAHVVKALGELTEFLDRRRIGMPWGDEAAG</sequence>
<proteinExistence type="predicted"/>
<protein>
    <submittedName>
        <fullName evidence="2">Uncharacterized protein</fullName>
    </submittedName>
</protein>
<organism evidence="2 3">
    <name type="scientific">Lentzea albidocapillata subsp. violacea</name>
    <dbReference type="NCBI Taxonomy" id="128104"/>
    <lineage>
        <taxon>Bacteria</taxon>
        <taxon>Bacillati</taxon>
        <taxon>Actinomycetota</taxon>
        <taxon>Actinomycetes</taxon>
        <taxon>Pseudonocardiales</taxon>
        <taxon>Pseudonocardiaceae</taxon>
        <taxon>Lentzea</taxon>
    </lineage>
</organism>
<dbReference type="Proteomes" id="UP000199682">
    <property type="component" value="Unassembled WGS sequence"/>
</dbReference>
<dbReference type="EMBL" id="FNET01000007">
    <property type="protein sequence ID" value="SDK86948.1"/>
    <property type="molecule type" value="Genomic_DNA"/>
</dbReference>
<evidence type="ECO:0000313" key="3">
    <source>
        <dbReference type="Proteomes" id="UP000199682"/>
    </source>
</evidence>
<reference evidence="3" key="1">
    <citation type="submission" date="2016-10" db="EMBL/GenBank/DDBJ databases">
        <authorList>
            <person name="Varghese N."/>
            <person name="Submissions S."/>
        </authorList>
    </citation>
    <scope>NUCLEOTIDE SEQUENCE [LARGE SCALE GENOMIC DNA]</scope>
    <source>
        <strain evidence="3">DSM 44796</strain>
    </source>
</reference>
<evidence type="ECO:0000313" key="2">
    <source>
        <dbReference type="EMBL" id="SDK86948.1"/>
    </source>
</evidence>
<dbReference type="AlphaFoldDB" id="A0A1G9FEZ0"/>
<dbReference type="RefSeq" id="WP_090007107.1">
    <property type="nucleotide sequence ID" value="NZ_FNET01000007.1"/>
</dbReference>
<accession>A0A1G9FEZ0</accession>
<feature type="transmembrane region" description="Helical" evidence="1">
    <location>
        <begin position="6"/>
        <end position="28"/>
    </location>
</feature>
<evidence type="ECO:0000256" key="1">
    <source>
        <dbReference type="SAM" id="Phobius"/>
    </source>
</evidence>